<reference evidence="1" key="1">
    <citation type="journal article" date="2015" name="Nature">
        <title>Complex archaea that bridge the gap between prokaryotes and eukaryotes.</title>
        <authorList>
            <person name="Spang A."/>
            <person name="Saw J.H."/>
            <person name="Jorgensen S.L."/>
            <person name="Zaremba-Niedzwiedzka K."/>
            <person name="Martijn J."/>
            <person name="Lind A.E."/>
            <person name="van Eijk R."/>
            <person name="Schleper C."/>
            <person name="Guy L."/>
            <person name="Ettema T.J."/>
        </authorList>
    </citation>
    <scope>NUCLEOTIDE SEQUENCE</scope>
</reference>
<comment type="caution">
    <text evidence="1">The sequence shown here is derived from an EMBL/GenBank/DDBJ whole genome shotgun (WGS) entry which is preliminary data.</text>
</comment>
<organism evidence="1">
    <name type="scientific">marine sediment metagenome</name>
    <dbReference type="NCBI Taxonomy" id="412755"/>
    <lineage>
        <taxon>unclassified sequences</taxon>
        <taxon>metagenomes</taxon>
        <taxon>ecological metagenomes</taxon>
    </lineage>
</organism>
<evidence type="ECO:0000313" key="1">
    <source>
        <dbReference type="EMBL" id="KKM64498.1"/>
    </source>
</evidence>
<protein>
    <submittedName>
        <fullName evidence="1">Uncharacterized protein</fullName>
    </submittedName>
</protein>
<accession>A0A0F9J4N4</accession>
<name>A0A0F9J4N4_9ZZZZ</name>
<proteinExistence type="predicted"/>
<gene>
    <name evidence="1" type="ORF">LCGC14_1500890</name>
</gene>
<dbReference type="AlphaFoldDB" id="A0A0F9J4N4"/>
<dbReference type="EMBL" id="LAZR01010888">
    <property type="protein sequence ID" value="KKM64498.1"/>
    <property type="molecule type" value="Genomic_DNA"/>
</dbReference>
<sequence>MWRSIVHCVNMGDEMSGLTVEQVEWLDNYLRSLGKPDSFGPHSYRHDARPIDLTYALIADWHCQMKLLTKIAYLDCSDDCPDRVVPYCMCVHQAKAGALAAIRKDKGPQR</sequence>